<evidence type="ECO:0000313" key="1">
    <source>
        <dbReference type="EMBL" id="AUX78819.1"/>
    </source>
</evidence>
<sequence>MSSFGAASLAGPPLLYNGFAPATIGLMLRAAFAYDGVAGRPSGVEIFLAVILAASGDAACAISDVSRLSLRDVKSTGEC</sequence>
<reference evidence="1 2" key="1">
    <citation type="submission" date="2017-10" db="EMBL/GenBank/DDBJ databases">
        <title>Analysis of the genome sequences of Rhizobium populations associated to common bean (phaseolus vulgaris).</title>
        <authorList>
            <person name="Bustos P."/>
            <person name="Santamaria R.I."/>
            <person name="Miranda-Sanchez F."/>
            <person name="Perez-Carrascal O."/>
            <person name="Juarez S."/>
            <person name="Lozano L."/>
            <person name="Martinez-Flores I."/>
            <person name="Vinuesa P."/>
            <person name="Martinez-Romero E."/>
            <person name="Cevallos M.A."/>
            <person name="Romero D."/>
            <person name="Davila G."/>
            <person name="Gonzalez V."/>
        </authorList>
    </citation>
    <scope>NUCLEOTIDE SEQUENCE [LARGE SCALE GENOMIC DNA]</scope>
    <source>
        <strain evidence="1 2">NXT3</strain>
        <plasmid evidence="2">Plasmid psfrenxt3b</plasmid>
    </source>
</reference>
<proteinExistence type="predicted"/>
<protein>
    <submittedName>
        <fullName evidence="1">Uncharacterized protein</fullName>
    </submittedName>
</protein>
<dbReference type="AlphaFoldDB" id="A0A2L0HDJ7"/>
<geneLocation type="plasmid" evidence="2">
    <name>psfrenxt3b</name>
</geneLocation>
<gene>
    <name evidence="1" type="ORF">NXT3_PB00158</name>
</gene>
<keyword evidence="1" id="KW-0614">Plasmid</keyword>
<name>A0A2L0HDJ7_RHIFR</name>
<dbReference type="EMBL" id="CP024309">
    <property type="protein sequence ID" value="AUX78819.1"/>
    <property type="molecule type" value="Genomic_DNA"/>
</dbReference>
<accession>A0A2L0HDJ7</accession>
<dbReference type="Proteomes" id="UP000239340">
    <property type="component" value="Plasmid pSfreNXT3b"/>
</dbReference>
<evidence type="ECO:0000313" key="2">
    <source>
        <dbReference type="Proteomes" id="UP000239340"/>
    </source>
</evidence>
<organism evidence="1 2">
    <name type="scientific">Rhizobium fredii</name>
    <name type="common">Sinorhizobium fredii</name>
    <dbReference type="NCBI Taxonomy" id="380"/>
    <lineage>
        <taxon>Bacteria</taxon>
        <taxon>Pseudomonadati</taxon>
        <taxon>Pseudomonadota</taxon>
        <taxon>Alphaproteobacteria</taxon>
        <taxon>Hyphomicrobiales</taxon>
        <taxon>Rhizobiaceae</taxon>
        <taxon>Sinorhizobium/Ensifer group</taxon>
        <taxon>Sinorhizobium</taxon>
    </lineage>
</organism>